<dbReference type="InParanoid" id="A0A084QE18"/>
<protein>
    <submittedName>
        <fullName evidence="2">Uncharacterized protein</fullName>
    </submittedName>
</protein>
<reference evidence="2 3" key="1">
    <citation type="journal article" date="2014" name="BMC Genomics">
        <title>Comparative genome sequencing reveals chemotype-specific gene clusters in the toxigenic black mold Stachybotrys.</title>
        <authorList>
            <person name="Semeiks J."/>
            <person name="Borek D."/>
            <person name="Otwinowski Z."/>
            <person name="Grishin N.V."/>
        </authorList>
    </citation>
    <scope>NUCLEOTIDE SEQUENCE [LARGE SCALE GENOMIC DNA]</scope>
    <source>
        <strain evidence="2 3">IBT 40285</strain>
    </source>
</reference>
<sequence length="320" mass="36263">MTRLWSGKTLKHHFGHDIVDWDPTMDVVLERCTVQPGEASTNYQDVSSSVIEHCAMVLVQSHWLDKLDTLVEEKKEEYCLPATNHEVQSIDSVEVIKQEDKPADKSKIEKGHEQIEPTHVTVNEPDGAWTMTRALRAALGCRPRATAVCTIRVEVPEVIRRPDVLSRYGELLDKVQNIKYPDQGSLKDSLLAMVAEMGHRGEEAMAEKMKAVARNRRNFRWISYKTYEMSDGGEEDPLKTVADSMSAMAEAMTATSWKQLLSLQVNSLREVAELYKTNMIERHRLIEPARLINRFTRPEDTSPADRAADGDVDAMDVDEL</sequence>
<dbReference type="OrthoDB" id="10507646at2759"/>
<dbReference type="HOGENOM" id="CLU_869262_0_0_1"/>
<dbReference type="EMBL" id="KL660812">
    <property type="protein sequence ID" value="KFA62203.1"/>
    <property type="molecule type" value="Genomic_DNA"/>
</dbReference>
<proteinExistence type="predicted"/>
<evidence type="ECO:0000313" key="2">
    <source>
        <dbReference type="EMBL" id="KFA62203.1"/>
    </source>
</evidence>
<gene>
    <name evidence="2" type="ORF">S40285_09913</name>
</gene>
<name>A0A084QE18_STAC4</name>
<evidence type="ECO:0000256" key="1">
    <source>
        <dbReference type="SAM" id="MobiDB-lite"/>
    </source>
</evidence>
<feature type="region of interest" description="Disordered" evidence="1">
    <location>
        <begin position="296"/>
        <end position="320"/>
    </location>
</feature>
<evidence type="ECO:0000313" key="3">
    <source>
        <dbReference type="Proteomes" id="UP000028524"/>
    </source>
</evidence>
<dbReference type="AlphaFoldDB" id="A0A084QE18"/>
<feature type="compositionally biased region" description="Acidic residues" evidence="1">
    <location>
        <begin position="310"/>
        <end position="320"/>
    </location>
</feature>
<keyword evidence="3" id="KW-1185">Reference proteome</keyword>
<dbReference type="Proteomes" id="UP000028524">
    <property type="component" value="Unassembled WGS sequence"/>
</dbReference>
<organism evidence="2 3">
    <name type="scientific">Stachybotrys chlorohalonatus (strain IBT 40285)</name>
    <dbReference type="NCBI Taxonomy" id="1283841"/>
    <lineage>
        <taxon>Eukaryota</taxon>
        <taxon>Fungi</taxon>
        <taxon>Dikarya</taxon>
        <taxon>Ascomycota</taxon>
        <taxon>Pezizomycotina</taxon>
        <taxon>Sordariomycetes</taxon>
        <taxon>Hypocreomycetidae</taxon>
        <taxon>Hypocreales</taxon>
        <taxon>Stachybotryaceae</taxon>
        <taxon>Stachybotrys</taxon>
    </lineage>
</organism>
<accession>A0A084QE18</accession>